<evidence type="ECO:0000313" key="2">
    <source>
        <dbReference type="Proteomes" id="UP000077245"/>
    </source>
</evidence>
<protein>
    <submittedName>
        <fullName evidence="1">Uncharacterized protein</fullName>
    </submittedName>
</protein>
<accession>A0A166CT03</accession>
<gene>
    <name evidence="1" type="ORF">MBCUR_03700</name>
</gene>
<proteinExistence type="predicted"/>
<reference evidence="1 2" key="1">
    <citation type="submission" date="2016-04" db="EMBL/GenBank/DDBJ databases">
        <title>Genome sequence of Methanobrevibacter curvatus DSM 11111.</title>
        <authorList>
            <person name="Poehlein A."/>
            <person name="Seedorf H."/>
            <person name="Daniel R."/>
        </authorList>
    </citation>
    <scope>NUCLEOTIDE SEQUENCE [LARGE SCALE GENOMIC DNA]</scope>
    <source>
        <strain evidence="1 2">DSM 11111</strain>
    </source>
</reference>
<sequence>MTYMKYKGYEHDKGELYWNFGTYFKKINEWLGTFRVKDATGRIYLD</sequence>
<dbReference type="PATRIC" id="fig|49547.3.peg.389"/>
<dbReference type="AlphaFoldDB" id="A0A166CT03"/>
<evidence type="ECO:0000313" key="1">
    <source>
        <dbReference type="EMBL" id="KZX14831.1"/>
    </source>
</evidence>
<dbReference type="Proteomes" id="UP000077245">
    <property type="component" value="Unassembled WGS sequence"/>
</dbReference>
<dbReference type="EMBL" id="LWMV01000065">
    <property type="protein sequence ID" value="KZX14831.1"/>
    <property type="molecule type" value="Genomic_DNA"/>
</dbReference>
<comment type="caution">
    <text evidence="1">The sequence shown here is derived from an EMBL/GenBank/DDBJ whole genome shotgun (WGS) entry which is preliminary data.</text>
</comment>
<keyword evidence="2" id="KW-1185">Reference proteome</keyword>
<dbReference type="STRING" id="49547.MBCUR_03700"/>
<organism evidence="1 2">
    <name type="scientific">Methanobrevibacter curvatus</name>
    <dbReference type="NCBI Taxonomy" id="49547"/>
    <lineage>
        <taxon>Archaea</taxon>
        <taxon>Methanobacteriati</taxon>
        <taxon>Methanobacteriota</taxon>
        <taxon>Methanomada group</taxon>
        <taxon>Methanobacteria</taxon>
        <taxon>Methanobacteriales</taxon>
        <taxon>Methanobacteriaceae</taxon>
        <taxon>Methanobrevibacter</taxon>
    </lineage>
</organism>
<name>A0A166CT03_9EURY</name>